<evidence type="ECO:0000313" key="2">
    <source>
        <dbReference type="Proteomes" id="UP000001194"/>
    </source>
</evidence>
<reference evidence="1 2" key="1">
    <citation type="journal article" date="2008" name="Nature">
        <title>The genome of Laccaria bicolor provides insights into mycorrhizal symbiosis.</title>
        <authorList>
            <person name="Martin F."/>
            <person name="Aerts A."/>
            <person name="Ahren D."/>
            <person name="Brun A."/>
            <person name="Danchin E.G.J."/>
            <person name="Duchaussoy F."/>
            <person name="Gibon J."/>
            <person name="Kohler A."/>
            <person name="Lindquist E."/>
            <person name="Pereda V."/>
            <person name="Salamov A."/>
            <person name="Shapiro H.J."/>
            <person name="Wuyts J."/>
            <person name="Blaudez D."/>
            <person name="Buee M."/>
            <person name="Brokstein P."/>
            <person name="Canbaeck B."/>
            <person name="Cohen D."/>
            <person name="Courty P.E."/>
            <person name="Coutinho P.M."/>
            <person name="Delaruelle C."/>
            <person name="Detter J.C."/>
            <person name="Deveau A."/>
            <person name="DiFazio S."/>
            <person name="Duplessis S."/>
            <person name="Fraissinet-Tachet L."/>
            <person name="Lucic E."/>
            <person name="Frey-Klett P."/>
            <person name="Fourrey C."/>
            <person name="Feussner I."/>
            <person name="Gay G."/>
            <person name="Grimwood J."/>
            <person name="Hoegger P.J."/>
            <person name="Jain P."/>
            <person name="Kilaru S."/>
            <person name="Labbe J."/>
            <person name="Lin Y.C."/>
            <person name="Legue V."/>
            <person name="Le Tacon F."/>
            <person name="Marmeisse R."/>
            <person name="Melayah D."/>
            <person name="Montanini B."/>
            <person name="Muratet M."/>
            <person name="Nehls U."/>
            <person name="Niculita-Hirzel H."/>
            <person name="Oudot-Le Secq M.P."/>
            <person name="Peter M."/>
            <person name="Quesneville H."/>
            <person name="Rajashekar B."/>
            <person name="Reich M."/>
            <person name="Rouhier N."/>
            <person name="Schmutz J."/>
            <person name="Yin T."/>
            <person name="Chalot M."/>
            <person name="Henrissat B."/>
            <person name="Kuees U."/>
            <person name="Lucas S."/>
            <person name="Van de Peer Y."/>
            <person name="Podila G.K."/>
            <person name="Polle A."/>
            <person name="Pukkila P.J."/>
            <person name="Richardson P.M."/>
            <person name="Rouze P."/>
            <person name="Sanders I.R."/>
            <person name="Stajich J.E."/>
            <person name="Tunlid A."/>
            <person name="Tuskan G."/>
            <person name="Grigoriev I.V."/>
        </authorList>
    </citation>
    <scope>NUCLEOTIDE SEQUENCE [LARGE SCALE GENOMIC DNA]</scope>
    <source>
        <strain evidence="2">S238N-H82 / ATCC MYA-4686</strain>
    </source>
</reference>
<dbReference type="AlphaFoldDB" id="B0D4G6"/>
<accession>B0D4G6</accession>
<dbReference type="GeneID" id="6074701"/>
<sequence length="136" mass="14818">MNLPPPETSITCILDVILTIFAPILEYSTKMQPPNTDLTLHMPAHYVHSLESSATEDLITSLNNVGLPPPLEDVYNMAQTNAYNPHEALTPHSCAFLEATVNSYFDKVCILAMDPEGVEETASSNMKGSHVESGQS</sequence>
<protein>
    <submittedName>
        <fullName evidence="1">Predicted protein</fullName>
    </submittedName>
</protein>
<dbReference type="KEGG" id="lbc:LACBIDRAFT_325298"/>
<keyword evidence="2" id="KW-1185">Reference proteome</keyword>
<dbReference type="RefSeq" id="XP_001879009.1">
    <property type="nucleotide sequence ID" value="XM_001878974.1"/>
</dbReference>
<proteinExistence type="predicted"/>
<dbReference type="EMBL" id="DS547097">
    <property type="protein sequence ID" value="EDR10559.1"/>
    <property type="molecule type" value="Genomic_DNA"/>
</dbReference>
<dbReference type="HOGENOM" id="CLU_1875778_0_0_1"/>
<dbReference type="InParanoid" id="B0D4G6"/>
<gene>
    <name evidence="1" type="ORF">LACBIDRAFT_325298</name>
</gene>
<organism evidence="2">
    <name type="scientific">Laccaria bicolor (strain S238N-H82 / ATCC MYA-4686)</name>
    <name type="common">Bicoloured deceiver</name>
    <name type="synonym">Laccaria laccata var. bicolor</name>
    <dbReference type="NCBI Taxonomy" id="486041"/>
    <lineage>
        <taxon>Eukaryota</taxon>
        <taxon>Fungi</taxon>
        <taxon>Dikarya</taxon>
        <taxon>Basidiomycota</taxon>
        <taxon>Agaricomycotina</taxon>
        <taxon>Agaricomycetes</taxon>
        <taxon>Agaricomycetidae</taxon>
        <taxon>Agaricales</taxon>
        <taxon>Agaricineae</taxon>
        <taxon>Hydnangiaceae</taxon>
        <taxon>Laccaria</taxon>
    </lineage>
</organism>
<evidence type="ECO:0000313" key="1">
    <source>
        <dbReference type="EMBL" id="EDR10559.1"/>
    </source>
</evidence>
<name>B0D4G6_LACBS</name>
<dbReference type="Proteomes" id="UP000001194">
    <property type="component" value="Unassembled WGS sequence"/>
</dbReference>